<evidence type="ECO:0008006" key="4">
    <source>
        <dbReference type="Google" id="ProtNLM"/>
    </source>
</evidence>
<dbReference type="SUPFAM" id="SSF52047">
    <property type="entry name" value="RNI-like"/>
    <property type="match status" value="1"/>
</dbReference>
<evidence type="ECO:0000313" key="3">
    <source>
        <dbReference type="Proteomes" id="UP000193467"/>
    </source>
</evidence>
<name>A0A1Y2G3U8_9BASI</name>
<dbReference type="InParanoid" id="A0A1Y2G3U8"/>
<keyword evidence="3" id="KW-1185">Reference proteome</keyword>
<accession>A0A1Y2G3U8</accession>
<dbReference type="Proteomes" id="UP000193467">
    <property type="component" value="Unassembled WGS sequence"/>
</dbReference>
<proteinExistence type="predicted"/>
<sequence>MDNPLEARSPPSPPPAEVDDEAPRQLPSLPTEILQKIIQLSLPRLSFKTFRERYSILLVLCRVNKLWAAIAQKELGKHGLRLTPEEDMFIDLDLSVISRIAGLRDLALGCCSFNPSPGAAPLSLPPLRRLALTYLGQDQAETLVLASAHLPQLTSLAIIVNTPSPLEETRKTALESALLRFTPQLTFFAFSFYAPSVTFQLSDALWSSMSVLQSLVVDHTYELQPALEHTPANLRHLTIQPPFGEHHTLSLAFVRDALQARPKCLQSLGSLSIPPATQPPCPACHIVSQDELESQPAQIAELCESLGATLILKPRYEYYSCPESVEHLLSDW</sequence>
<reference evidence="2 3" key="1">
    <citation type="submission" date="2016-07" db="EMBL/GenBank/DDBJ databases">
        <title>Pervasive Adenine N6-methylation of Active Genes in Fungi.</title>
        <authorList>
            <consortium name="DOE Joint Genome Institute"/>
            <person name="Mondo S.J."/>
            <person name="Dannebaum R.O."/>
            <person name="Kuo R.C."/>
            <person name="Labutti K."/>
            <person name="Haridas S."/>
            <person name="Kuo A."/>
            <person name="Salamov A."/>
            <person name="Ahrendt S.R."/>
            <person name="Lipzen A."/>
            <person name="Sullivan W."/>
            <person name="Andreopoulos W.B."/>
            <person name="Clum A."/>
            <person name="Lindquist E."/>
            <person name="Daum C."/>
            <person name="Ramamoorthy G.K."/>
            <person name="Gryganskyi A."/>
            <person name="Culley D."/>
            <person name="Magnuson J.K."/>
            <person name="James T.Y."/>
            <person name="O'Malley M.A."/>
            <person name="Stajich J.E."/>
            <person name="Spatafora J.W."/>
            <person name="Visel A."/>
            <person name="Grigoriev I.V."/>
        </authorList>
    </citation>
    <scope>NUCLEOTIDE SEQUENCE [LARGE SCALE GENOMIC DNA]</scope>
    <source>
        <strain evidence="2 3">62-1032</strain>
    </source>
</reference>
<evidence type="ECO:0000256" key="1">
    <source>
        <dbReference type="SAM" id="MobiDB-lite"/>
    </source>
</evidence>
<comment type="caution">
    <text evidence="2">The sequence shown here is derived from an EMBL/GenBank/DDBJ whole genome shotgun (WGS) entry which is preliminary data.</text>
</comment>
<dbReference type="EMBL" id="MCGR01000001">
    <property type="protein sequence ID" value="ORY92602.1"/>
    <property type="molecule type" value="Genomic_DNA"/>
</dbReference>
<protein>
    <recommendedName>
        <fullName evidence="4">F-box domain-containing protein</fullName>
    </recommendedName>
</protein>
<gene>
    <name evidence="2" type="ORF">BCR35DRAFT_348970</name>
</gene>
<organism evidence="2 3">
    <name type="scientific">Leucosporidium creatinivorum</name>
    <dbReference type="NCBI Taxonomy" id="106004"/>
    <lineage>
        <taxon>Eukaryota</taxon>
        <taxon>Fungi</taxon>
        <taxon>Dikarya</taxon>
        <taxon>Basidiomycota</taxon>
        <taxon>Pucciniomycotina</taxon>
        <taxon>Microbotryomycetes</taxon>
        <taxon>Leucosporidiales</taxon>
        <taxon>Leucosporidium</taxon>
    </lineage>
</organism>
<dbReference type="AlphaFoldDB" id="A0A1Y2G3U8"/>
<feature type="region of interest" description="Disordered" evidence="1">
    <location>
        <begin position="1"/>
        <end position="23"/>
    </location>
</feature>
<evidence type="ECO:0000313" key="2">
    <source>
        <dbReference type="EMBL" id="ORY92602.1"/>
    </source>
</evidence>